<dbReference type="InterPro" id="IPR034136">
    <property type="entry name" value="TOPRIM_Topo6A/Spo11"/>
</dbReference>
<evidence type="ECO:0000313" key="2">
    <source>
        <dbReference type="EMBL" id="MEG3438692.1"/>
    </source>
</evidence>
<keyword evidence="3" id="KW-1185">Reference proteome</keyword>
<name>A0AAW9QLM2_9CHRO</name>
<dbReference type="Gene3D" id="3.40.1360.10">
    <property type="match status" value="1"/>
</dbReference>
<dbReference type="GO" id="GO:0003677">
    <property type="term" value="F:DNA binding"/>
    <property type="evidence" value="ECO:0007669"/>
    <property type="project" value="InterPro"/>
</dbReference>
<accession>A0AAW9QLM2</accession>
<feature type="domain" description="Topoisomerase 6 subunit A/Spo11 TOPRIM" evidence="1">
    <location>
        <begin position="47"/>
        <end position="113"/>
    </location>
</feature>
<dbReference type="InterPro" id="IPR036078">
    <property type="entry name" value="Spo11/TopoVI_A_sf"/>
</dbReference>
<dbReference type="RefSeq" id="WP_332866176.1">
    <property type="nucleotide sequence ID" value="NZ_JBAFSM010000033.1"/>
</dbReference>
<dbReference type="Pfam" id="PF21180">
    <property type="entry name" value="TOP6A-Spo11_Toprim"/>
    <property type="match status" value="1"/>
</dbReference>
<proteinExistence type="predicted"/>
<dbReference type="EMBL" id="JBAFSM010000033">
    <property type="protein sequence ID" value="MEG3438692.1"/>
    <property type="molecule type" value="Genomic_DNA"/>
</dbReference>
<dbReference type="Proteomes" id="UP001328733">
    <property type="component" value="Unassembled WGS sequence"/>
</dbReference>
<comment type="caution">
    <text evidence="2">The sequence shown here is derived from an EMBL/GenBank/DDBJ whole genome shotgun (WGS) entry which is preliminary data.</text>
</comment>
<sequence>MRGWLDRWSAINGSPSHLLPPLSELPPATEEMPDRSITAYSFDRLVVCQTDEVAQMLIANNFHFENNCAILSISGYPQRIFDTTMQMLRRNPELRVFAFHDCSPEGIELASRLRSDPRWFPDESIPIIDVGLSIRQILASKRDVFMRASKASIEASLALNPRVRQNLSKEELEWLGAGNFVELESFTPRTLIRVLQRSIANSRALESIEENNLILLGDSGSMYSIDSFG</sequence>
<gene>
    <name evidence="2" type="ORF">V0288_16295</name>
</gene>
<dbReference type="SUPFAM" id="SSF56726">
    <property type="entry name" value="DNA topoisomerase IV, alpha subunit"/>
    <property type="match status" value="1"/>
</dbReference>
<protein>
    <recommendedName>
        <fullName evidence="1">Topoisomerase 6 subunit A/Spo11 TOPRIM domain-containing protein</fullName>
    </recommendedName>
</protein>
<reference evidence="2 3" key="1">
    <citation type="submission" date="2024-01" db="EMBL/GenBank/DDBJ databases">
        <title>Genomic insights into the taxonomy and metabolism of the cyanobacterium Pannus brasiliensis CCIBt3594.</title>
        <authorList>
            <person name="Machado M."/>
            <person name="Botero N.B."/>
            <person name="Andreote A.P.D."/>
            <person name="Feitosa A.M.T."/>
            <person name="Popin R."/>
            <person name="Sivonen K."/>
            <person name="Fiore M.F."/>
        </authorList>
    </citation>
    <scope>NUCLEOTIDE SEQUENCE [LARGE SCALE GENOMIC DNA]</scope>
    <source>
        <strain evidence="2 3">CCIBt3594</strain>
    </source>
</reference>
<dbReference type="AlphaFoldDB" id="A0AAW9QLM2"/>
<organism evidence="2 3">
    <name type="scientific">Pannus brasiliensis CCIBt3594</name>
    <dbReference type="NCBI Taxonomy" id="1427578"/>
    <lineage>
        <taxon>Bacteria</taxon>
        <taxon>Bacillati</taxon>
        <taxon>Cyanobacteriota</taxon>
        <taxon>Cyanophyceae</taxon>
        <taxon>Oscillatoriophycideae</taxon>
        <taxon>Chroococcales</taxon>
        <taxon>Microcystaceae</taxon>
        <taxon>Pannus</taxon>
    </lineage>
</organism>
<evidence type="ECO:0000259" key="1">
    <source>
        <dbReference type="Pfam" id="PF21180"/>
    </source>
</evidence>
<dbReference type="GO" id="GO:0005694">
    <property type="term" value="C:chromosome"/>
    <property type="evidence" value="ECO:0007669"/>
    <property type="project" value="InterPro"/>
</dbReference>
<evidence type="ECO:0000313" key="3">
    <source>
        <dbReference type="Proteomes" id="UP001328733"/>
    </source>
</evidence>